<dbReference type="Gene3D" id="1.10.260.40">
    <property type="entry name" value="lambda repressor-like DNA-binding domains"/>
    <property type="match status" value="1"/>
</dbReference>
<accession>A0ABS5KW83</accession>
<organism evidence="2 3">
    <name type="scientific">Catenulispora pinistramenti</name>
    <dbReference type="NCBI Taxonomy" id="2705254"/>
    <lineage>
        <taxon>Bacteria</taxon>
        <taxon>Bacillati</taxon>
        <taxon>Actinomycetota</taxon>
        <taxon>Actinomycetes</taxon>
        <taxon>Catenulisporales</taxon>
        <taxon>Catenulisporaceae</taxon>
        <taxon>Catenulispora</taxon>
    </lineage>
</organism>
<dbReference type="EMBL" id="JAAFYZ010000096">
    <property type="protein sequence ID" value="MBS2550244.1"/>
    <property type="molecule type" value="Genomic_DNA"/>
</dbReference>
<evidence type="ECO:0000313" key="3">
    <source>
        <dbReference type="Proteomes" id="UP000730482"/>
    </source>
</evidence>
<dbReference type="RefSeq" id="WP_212012622.1">
    <property type="nucleotide sequence ID" value="NZ_JAAFYZ010000096.1"/>
</dbReference>
<dbReference type="SMART" id="SM00530">
    <property type="entry name" value="HTH_XRE"/>
    <property type="match status" value="1"/>
</dbReference>
<proteinExistence type="predicted"/>
<dbReference type="Proteomes" id="UP000730482">
    <property type="component" value="Unassembled WGS sequence"/>
</dbReference>
<dbReference type="Pfam" id="PF01381">
    <property type="entry name" value="HTH_3"/>
    <property type="match status" value="1"/>
</dbReference>
<dbReference type="InterPro" id="IPR010982">
    <property type="entry name" value="Lambda_DNA-bd_dom_sf"/>
</dbReference>
<reference evidence="2 3" key="1">
    <citation type="submission" date="2020-02" db="EMBL/GenBank/DDBJ databases">
        <title>Acidophilic actinobacteria isolated from forest soil.</title>
        <authorList>
            <person name="Golinska P."/>
        </authorList>
    </citation>
    <scope>NUCLEOTIDE SEQUENCE [LARGE SCALE GENOMIC DNA]</scope>
    <source>
        <strain evidence="2 3">NL8</strain>
    </source>
</reference>
<evidence type="ECO:0000313" key="2">
    <source>
        <dbReference type="EMBL" id="MBS2550244.1"/>
    </source>
</evidence>
<feature type="domain" description="HTH cro/C1-type" evidence="1">
    <location>
        <begin position="37"/>
        <end position="92"/>
    </location>
</feature>
<comment type="caution">
    <text evidence="2">The sequence shown here is derived from an EMBL/GenBank/DDBJ whole genome shotgun (WGS) entry which is preliminary data.</text>
</comment>
<gene>
    <name evidence="2" type="ORF">KGQ19_25585</name>
</gene>
<sequence>MTSRRTLSDLRQDGAESPEFQAAYTETRLRFELGEAVRTRREELGWSQADLAERAAMRQPAIARFEAGGTTPTLPVLERIAAALGLVLSVELKAVPEAAAVKVRPARHGKAESGRTATG</sequence>
<keyword evidence="3" id="KW-1185">Reference proteome</keyword>
<dbReference type="SUPFAM" id="SSF47413">
    <property type="entry name" value="lambda repressor-like DNA-binding domains"/>
    <property type="match status" value="1"/>
</dbReference>
<dbReference type="CDD" id="cd00093">
    <property type="entry name" value="HTH_XRE"/>
    <property type="match status" value="1"/>
</dbReference>
<evidence type="ECO:0000259" key="1">
    <source>
        <dbReference type="PROSITE" id="PS50943"/>
    </source>
</evidence>
<protein>
    <submittedName>
        <fullName evidence="2">Helix-turn-helix transcriptional regulator</fullName>
    </submittedName>
</protein>
<dbReference type="PROSITE" id="PS50943">
    <property type="entry name" value="HTH_CROC1"/>
    <property type="match status" value="1"/>
</dbReference>
<dbReference type="InterPro" id="IPR001387">
    <property type="entry name" value="Cro/C1-type_HTH"/>
</dbReference>
<name>A0ABS5KW83_9ACTN</name>